<evidence type="ECO:0000313" key="6">
    <source>
        <dbReference type="Proteomes" id="UP000304864"/>
    </source>
</evidence>
<dbReference type="SUPFAM" id="SSF52540">
    <property type="entry name" value="P-loop containing nucleoside triphosphate hydrolases"/>
    <property type="match status" value="1"/>
</dbReference>
<dbReference type="GO" id="GO:0005886">
    <property type="term" value="C:plasma membrane"/>
    <property type="evidence" value="ECO:0007669"/>
    <property type="project" value="TreeGrafter"/>
</dbReference>
<keyword evidence="3" id="KW-0067">ATP-binding</keyword>
<evidence type="ECO:0000313" key="5">
    <source>
        <dbReference type="EMBL" id="QCU90691.1"/>
    </source>
</evidence>
<gene>
    <name evidence="5" type="ORF">FE785_08625</name>
</gene>
<protein>
    <submittedName>
        <fullName evidence="5">Secretion system protein E</fullName>
    </submittedName>
</protein>
<dbReference type="InterPro" id="IPR007831">
    <property type="entry name" value="T2SS_GspE_N"/>
</dbReference>
<dbReference type="InterPro" id="IPR001482">
    <property type="entry name" value="T2SS/T4SS_dom"/>
</dbReference>
<proteinExistence type="inferred from homology"/>
<comment type="similarity">
    <text evidence="1">Belongs to the GSP E family.</text>
</comment>
<dbReference type="Gene3D" id="3.40.50.300">
    <property type="entry name" value="P-loop containing nucleotide triphosphate hydrolases"/>
    <property type="match status" value="1"/>
</dbReference>
<keyword evidence="2" id="KW-0547">Nucleotide-binding</keyword>
<dbReference type="InterPro" id="IPR003593">
    <property type="entry name" value="AAA+_ATPase"/>
</dbReference>
<dbReference type="InterPro" id="IPR037257">
    <property type="entry name" value="T2SS_E_N_sf"/>
</dbReference>
<evidence type="ECO:0000256" key="1">
    <source>
        <dbReference type="ARBA" id="ARBA00006611"/>
    </source>
</evidence>
<dbReference type="SUPFAM" id="SSF160246">
    <property type="entry name" value="EspE N-terminal domain-like"/>
    <property type="match status" value="1"/>
</dbReference>
<dbReference type="Gene3D" id="3.30.450.90">
    <property type="match status" value="1"/>
</dbReference>
<reference evidence="5 6" key="1">
    <citation type="submission" date="2019-05" db="EMBL/GenBank/DDBJ databases">
        <title>Thiomicrorhabdus sediminis sp. nov, a novel sulfur-oxidizing bacterium isolated from coastal sediment.</title>
        <authorList>
            <person name="Liu X."/>
        </authorList>
    </citation>
    <scope>NUCLEOTIDE SEQUENCE [LARGE SCALE GENOMIC DNA]</scope>
    <source>
        <strain evidence="5 6">G1</strain>
    </source>
</reference>
<accession>A0A4P9K725</accession>
<dbReference type="EMBL" id="CP040602">
    <property type="protein sequence ID" value="QCU90691.1"/>
    <property type="molecule type" value="Genomic_DNA"/>
</dbReference>
<evidence type="ECO:0000256" key="2">
    <source>
        <dbReference type="ARBA" id="ARBA00022741"/>
    </source>
</evidence>
<dbReference type="InterPro" id="IPR027417">
    <property type="entry name" value="P-loop_NTPase"/>
</dbReference>
<dbReference type="SMART" id="SM00382">
    <property type="entry name" value="AAA"/>
    <property type="match status" value="1"/>
</dbReference>
<dbReference type="KEGG" id="thig:FE785_08625"/>
<dbReference type="Gene3D" id="3.30.300.160">
    <property type="entry name" value="Type II secretion system, protein E, N-terminal domain"/>
    <property type="match status" value="1"/>
</dbReference>
<dbReference type="OrthoDB" id="6189814at2"/>
<sequence length="561" mass="62782">MQTPLRLGERLVEEGYISRDQLNIALTENKRTGQKLGEILVSLGFVSVEVVREVVGSYVGYASMSLKEVVPDPKAISLVSETFAHNYQLMPISVKDQVLKVAMSNPGDIMVLDKLRRHLQNPNIQVQPVLVVESEIQNAIDSYYGYELSIEGILKELETGKADLASISVDNEYSQPMVRLVDNLLTDAVKRNASDIHFEPEEDYIRIRYRIDGVLQEIRLLHKMFWSGLVVRLKVMSDLDLTEQRIPQDGRMTLIVHGRRIDFRVSSLPCTHGENFVLRILDREKGIVPLDKLGLDKDSYDELKLMMARPTGIMLVTGPTGSGKTTTLYSILNELNDIGVNIMTLEDPVEYPMSLIRQTPVNEEIGMGFAAGIKALLRQDPDVILIGEIRDAETAEMAIRAAMTGHQVFATLHTNSAIGAIPRLLDIGVSRSIMAGNLIGIVAQRLARKLCEHCKTPYEPEEFERHLLSIDKEENYQLFKAKGCSKCNGVGYKGRLAVLETLRFTSEMDDLFLEGASQHALLEKAIENGFSTMSQSGIRWVKQGKTTLEEISRVVNLTELL</sequence>
<feature type="domain" description="Bacterial type II secretion system protein E" evidence="4">
    <location>
        <begin position="377"/>
        <end position="391"/>
    </location>
</feature>
<dbReference type="GO" id="GO:0005524">
    <property type="term" value="F:ATP binding"/>
    <property type="evidence" value="ECO:0007669"/>
    <property type="project" value="UniProtKB-KW"/>
</dbReference>
<organism evidence="5 6">
    <name type="scientific">Thiomicrorhabdus sediminis</name>
    <dbReference type="NCBI Taxonomy" id="2580412"/>
    <lineage>
        <taxon>Bacteria</taxon>
        <taxon>Pseudomonadati</taxon>
        <taxon>Pseudomonadota</taxon>
        <taxon>Gammaproteobacteria</taxon>
        <taxon>Thiotrichales</taxon>
        <taxon>Piscirickettsiaceae</taxon>
        <taxon>Thiomicrorhabdus</taxon>
    </lineage>
</organism>
<dbReference type="Proteomes" id="UP000304864">
    <property type="component" value="Chromosome"/>
</dbReference>
<dbReference type="CDD" id="cd01129">
    <property type="entry name" value="PulE-GspE-like"/>
    <property type="match status" value="1"/>
</dbReference>
<dbReference type="PANTHER" id="PTHR30258">
    <property type="entry name" value="TYPE II SECRETION SYSTEM PROTEIN GSPE-RELATED"/>
    <property type="match status" value="1"/>
</dbReference>
<name>A0A4P9K725_9GAMM</name>
<evidence type="ECO:0000256" key="3">
    <source>
        <dbReference type="ARBA" id="ARBA00022840"/>
    </source>
</evidence>
<evidence type="ECO:0000259" key="4">
    <source>
        <dbReference type="PROSITE" id="PS00662"/>
    </source>
</evidence>
<dbReference type="PROSITE" id="PS00662">
    <property type="entry name" value="T2SP_E"/>
    <property type="match status" value="1"/>
</dbReference>
<dbReference type="RefSeq" id="WP_138565365.1">
    <property type="nucleotide sequence ID" value="NZ_CP040602.1"/>
</dbReference>
<keyword evidence="6" id="KW-1185">Reference proteome</keyword>
<dbReference type="GO" id="GO:0016887">
    <property type="term" value="F:ATP hydrolysis activity"/>
    <property type="evidence" value="ECO:0007669"/>
    <property type="project" value="TreeGrafter"/>
</dbReference>
<dbReference type="Pfam" id="PF05157">
    <property type="entry name" value="MshEN"/>
    <property type="match status" value="1"/>
</dbReference>
<dbReference type="AlphaFoldDB" id="A0A4P9K725"/>
<dbReference type="PANTHER" id="PTHR30258:SF2">
    <property type="entry name" value="COMG OPERON PROTEIN 1"/>
    <property type="match status" value="1"/>
</dbReference>
<dbReference type="Pfam" id="PF00437">
    <property type="entry name" value="T2SSE"/>
    <property type="match status" value="1"/>
</dbReference>